<dbReference type="Gene3D" id="1.10.10.10">
    <property type="entry name" value="Winged helix-like DNA-binding domain superfamily/Winged helix DNA-binding domain"/>
    <property type="match status" value="1"/>
</dbReference>
<sequence>MLESVSFDQLRMFVAAADEGSFSAAARRVQRTQSAVSEAILNLEAHLGVVLFDRAGRYPKLTTEGVILLADARTVVSDVDAMKARAKGIAGGLEAELTAVVDVFLPIEAVAAFARQFRVQFPATPLRLYVEALGGAVQPVIDGRVSVGIVGSLPSLPPDLVKERVTNIKFMFVAASNHPLASYRGVIPKEELARHVQLVLTDRSTLSQGREIGVMSASTWRLADLFAKHAFLLNGLGWGGMPHHTVANDLAAGRLVELAIEEAPPGGLPLPMFAAYRVADPPGPAARWMIEFFKNCRGGECSNEMAQAAASRTS</sequence>
<dbReference type="GO" id="GO:0000976">
    <property type="term" value="F:transcription cis-regulatory region binding"/>
    <property type="evidence" value="ECO:0007669"/>
    <property type="project" value="TreeGrafter"/>
</dbReference>
<evidence type="ECO:0000256" key="5">
    <source>
        <dbReference type="ARBA" id="ARBA00023163"/>
    </source>
</evidence>
<dbReference type="RefSeq" id="WP_092114562.1">
    <property type="nucleotide sequence ID" value="NZ_FNTH01000001.1"/>
</dbReference>
<proteinExistence type="inferred from homology"/>
<keyword evidence="5" id="KW-0804">Transcription</keyword>
<dbReference type="PRINTS" id="PR00039">
    <property type="entry name" value="HTHLYSR"/>
</dbReference>
<comment type="similarity">
    <text evidence="2">Belongs to the LysR transcriptional regulatory family.</text>
</comment>
<feature type="domain" description="HTH lysR-type" evidence="6">
    <location>
        <begin position="5"/>
        <end position="62"/>
    </location>
</feature>
<dbReference type="PANTHER" id="PTHR30126">
    <property type="entry name" value="HTH-TYPE TRANSCRIPTIONAL REGULATOR"/>
    <property type="match status" value="1"/>
</dbReference>
<evidence type="ECO:0000256" key="2">
    <source>
        <dbReference type="ARBA" id="ARBA00009437"/>
    </source>
</evidence>
<keyword evidence="3" id="KW-0805">Transcription regulation</keyword>
<dbReference type="InterPro" id="IPR005119">
    <property type="entry name" value="LysR_subst-bd"/>
</dbReference>
<evidence type="ECO:0000256" key="3">
    <source>
        <dbReference type="ARBA" id="ARBA00023015"/>
    </source>
</evidence>
<accession>A0A1H4PQB6</accession>
<dbReference type="InterPro" id="IPR000847">
    <property type="entry name" value="LysR_HTH_N"/>
</dbReference>
<gene>
    <name evidence="7" type="ORF">SAMN05444164_1011</name>
</gene>
<dbReference type="Pfam" id="PF00126">
    <property type="entry name" value="HTH_1"/>
    <property type="match status" value="1"/>
</dbReference>
<dbReference type="SUPFAM" id="SSF53850">
    <property type="entry name" value="Periplasmic binding protein-like II"/>
    <property type="match status" value="1"/>
</dbReference>
<evidence type="ECO:0000313" key="8">
    <source>
        <dbReference type="Proteomes" id="UP000198992"/>
    </source>
</evidence>
<dbReference type="EMBL" id="FNTH01000001">
    <property type="protein sequence ID" value="SEC09491.1"/>
    <property type="molecule type" value="Genomic_DNA"/>
</dbReference>
<keyword evidence="4 7" id="KW-0238">DNA-binding</keyword>
<reference evidence="7 8" key="1">
    <citation type="submission" date="2016-10" db="EMBL/GenBank/DDBJ databases">
        <authorList>
            <person name="de Groot N.N."/>
        </authorList>
    </citation>
    <scope>NUCLEOTIDE SEQUENCE [LARGE SCALE GENOMIC DNA]</scope>
    <source>
        <strain evidence="7 8">MT12</strain>
    </source>
</reference>
<dbReference type="OrthoDB" id="196624at2"/>
<dbReference type="Pfam" id="PF03466">
    <property type="entry name" value="LysR_substrate"/>
    <property type="match status" value="1"/>
</dbReference>
<evidence type="ECO:0000256" key="1">
    <source>
        <dbReference type="ARBA" id="ARBA00003502"/>
    </source>
</evidence>
<dbReference type="PANTHER" id="PTHR30126:SF91">
    <property type="entry name" value="LYSR FAMILY TRANSCRIPTIONAL REGULATOR"/>
    <property type="match status" value="1"/>
</dbReference>
<organism evidence="7 8">
    <name type="scientific">Bradyrhizobium erythrophlei</name>
    <dbReference type="NCBI Taxonomy" id="1437360"/>
    <lineage>
        <taxon>Bacteria</taxon>
        <taxon>Pseudomonadati</taxon>
        <taxon>Pseudomonadota</taxon>
        <taxon>Alphaproteobacteria</taxon>
        <taxon>Hyphomicrobiales</taxon>
        <taxon>Nitrobacteraceae</taxon>
        <taxon>Bradyrhizobium</taxon>
    </lineage>
</organism>
<dbReference type="PROSITE" id="PS50931">
    <property type="entry name" value="HTH_LYSR"/>
    <property type="match status" value="1"/>
</dbReference>
<dbReference type="Gene3D" id="3.40.190.290">
    <property type="match status" value="1"/>
</dbReference>
<dbReference type="AlphaFoldDB" id="A0A1H4PQB6"/>
<comment type="function">
    <text evidence="1">NodD regulates the expression of the nodABCFE genes which encode other nodulation proteins. NodD is also a negative regulator of its own expression. Binds flavonoids as inducers.</text>
</comment>
<dbReference type="SUPFAM" id="SSF46785">
    <property type="entry name" value="Winged helix' DNA-binding domain"/>
    <property type="match status" value="1"/>
</dbReference>
<protein>
    <submittedName>
        <fullName evidence="7">DNA-binding transcriptional regulator, LysR family</fullName>
    </submittedName>
</protein>
<dbReference type="InterPro" id="IPR036390">
    <property type="entry name" value="WH_DNA-bd_sf"/>
</dbReference>
<evidence type="ECO:0000313" key="7">
    <source>
        <dbReference type="EMBL" id="SEC09491.1"/>
    </source>
</evidence>
<name>A0A1H4PQB6_9BRAD</name>
<dbReference type="InterPro" id="IPR036388">
    <property type="entry name" value="WH-like_DNA-bd_sf"/>
</dbReference>
<evidence type="ECO:0000259" key="6">
    <source>
        <dbReference type="PROSITE" id="PS50931"/>
    </source>
</evidence>
<evidence type="ECO:0000256" key="4">
    <source>
        <dbReference type="ARBA" id="ARBA00023125"/>
    </source>
</evidence>
<dbReference type="GO" id="GO:0003700">
    <property type="term" value="F:DNA-binding transcription factor activity"/>
    <property type="evidence" value="ECO:0007669"/>
    <property type="project" value="InterPro"/>
</dbReference>
<dbReference type="FunFam" id="1.10.10.10:FF:000001">
    <property type="entry name" value="LysR family transcriptional regulator"/>
    <property type="match status" value="1"/>
</dbReference>
<dbReference type="Proteomes" id="UP000198992">
    <property type="component" value="Unassembled WGS sequence"/>
</dbReference>